<dbReference type="EMBL" id="CP051180">
    <property type="protein sequence ID" value="QIZ77635.1"/>
    <property type="molecule type" value="Genomic_DNA"/>
</dbReference>
<dbReference type="InterPro" id="IPR045584">
    <property type="entry name" value="Pilin-like"/>
</dbReference>
<sequence>MLKQKGFTLIELVIVIVVIAILAAVAAPKFIDISRDARIAVIDNLYSSVQTAADQTYLKAILVGVEADERSDIEINGTIVQAKYGYPEAHAESDEHDIIDLLNISEDLMVCNGNNYPSNCTSGSSQVVIGYDLEDGEGCYVHYSEPNGTGAPADGSNKYGLVKQTKGC</sequence>
<dbReference type="KEGG" id="fes:HER31_12470"/>
<reference evidence="2 3" key="1">
    <citation type="submission" date="2020-04" db="EMBL/GenBank/DDBJ databases">
        <title>Ferrimonas sp. S7 isolated from sea water.</title>
        <authorList>
            <person name="Bae S.S."/>
            <person name="Baek K."/>
        </authorList>
    </citation>
    <scope>NUCLEOTIDE SEQUENCE [LARGE SCALE GENOMIC DNA]</scope>
    <source>
        <strain evidence="2 3">S7</strain>
    </source>
</reference>
<dbReference type="InterPro" id="IPR012902">
    <property type="entry name" value="N_methyl_site"/>
</dbReference>
<dbReference type="Pfam" id="PF07963">
    <property type="entry name" value="N_methyl"/>
    <property type="match status" value="1"/>
</dbReference>
<keyword evidence="3" id="KW-1185">Reference proteome</keyword>
<keyword evidence="1" id="KW-0812">Transmembrane</keyword>
<evidence type="ECO:0000313" key="2">
    <source>
        <dbReference type="EMBL" id="QIZ77635.1"/>
    </source>
</evidence>
<dbReference type="NCBIfam" id="TIGR02532">
    <property type="entry name" value="IV_pilin_GFxxxE"/>
    <property type="match status" value="1"/>
</dbReference>
<dbReference type="SUPFAM" id="SSF54523">
    <property type="entry name" value="Pili subunits"/>
    <property type="match status" value="1"/>
</dbReference>
<gene>
    <name evidence="2" type="ORF">HER31_12470</name>
</gene>
<evidence type="ECO:0000313" key="3">
    <source>
        <dbReference type="Proteomes" id="UP000501602"/>
    </source>
</evidence>
<feature type="transmembrane region" description="Helical" evidence="1">
    <location>
        <begin position="6"/>
        <end position="27"/>
    </location>
</feature>
<organism evidence="2 3">
    <name type="scientific">Ferrimonas lipolytica</name>
    <dbReference type="NCBI Taxonomy" id="2724191"/>
    <lineage>
        <taxon>Bacteria</taxon>
        <taxon>Pseudomonadati</taxon>
        <taxon>Pseudomonadota</taxon>
        <taxon>Gammaproteobacteria</taxon>
        <taxon>Alteromonadales</taxon>
        <taxon>Ferrimonadaceae</taxon>
        <taxon>Ferrimonas</taxon>
    </lineage>
</organism>
<dbReference type="RefSeq" id="WP_168660894.1">
    <property type="nucleotide sequence ID" value="NZ_CP051180.1"/>
</dbReference>
<dbReference type="PROSITE" id="PS00409">
    <property type="entry name" value="PROKAR_NTER_METHYL"/>
    <property type="match status" value="1"/>
</dbReference>
<proteinExistence type="predicted"/>
<protein>
    <submittedName>
        <fullName evidence="2">Prepilin-type N-terminal cleavage/methylation domain-containing protein</fullName>
    </submittedName>
</protein>
<keyword evidence="1" id="KW-1133">Transmembrane helix</keyword>
<dbReference type="Proteomes" id="UP000501602">
    <property type="component" value="Chromosome"/>
</dbReference>
<evidence type="ECO:0000256" key="1">
    <source>
        <dbReference type="SAM" id="Phobius"/>
    </source>
</evidence>
<keyword evidence="1" id="KW-0472">Membrane</keyword>
<name>A0A6H1UEW4_9GAMM</name>
<dbReference type="Gene3D" id="3.30.700.10">
    <property type="entry name" value="Glycoprotein, Type 4 Pilin"/>
    <property type="match status" value="1"/>
</dbReference>
<accession>A0A6H1UEW4</accession>
<dbReference type="AlphaFoldDB" id="A0A6H1UEW4"/>